<dbReference type="CDD" id="cd06166">
    <property type="entry name" value="Sortase_D_2"/>
    <property type="match status" value="1"/>
</dbReference>
<dbReference type="Proteomes" id="UP000216133">
    <property type="component" value="Unassembled WGS sequence"/>
</dbReference>
<keyword evidence="1" id="KW-0378">Hydrolase</keyword>
<name>A0A268RWW6_SHOCL</name>
<dbReference type="RefSeq" id="WP_095253742.1">
    <property type="nucleotide sequence ID" value="NZ_CP155469.1"/>
</dbReference>
<dbReference type="AlphaFoldDB" id="A0A268RWW6"/>
<dbReference type="InterPro" id="IPR042000">
    <property type="entry name" value="Sortase_D_2"/>
</dbReference>
<feature type="active site" description="Acyl-thioester intermediate" evidence="2">
    <location>
        <position position="185"/>
    </location>
</feature>
<dbReference type="InterPro" id="IPR023365">
    <property type="entry name" value="Sortase_dom-sf"/>
</dbReference>
<evidence type="ECO:0000256" key="1">
    <source>
        <dbReference type="ARBA" id="ARBA00022801"/>
    </source>
</evidence>
<reference evidence="3 4" key="1">
    <citation type="submission" date="2017-07" db="EMBL/GenBank/DDBJ databases">
        <title>Isolation and whole genome analysis of endospore-forming bacteria from heroin.</title>
        <authorList>
            <person name="Kalinowski J."/>
            <person name="Ahrens B."/>
            <person name="Al-Dilaimi A."/>
            <person name="Winkler A."/>
            <person name="Wibberg D."/>
            <person name="Schleenbecker U."/>
            <person name="Ruckert C."/>
            <person name="Wolfel R."/>
            <person name="Grass G."/>
        </authorList>
    </citation>
    <scope>NUCLEOTIDE SEQUENCE [LARGE SCALE GENOMIC DNA]</scope>
    <source>
        <strain evidence="3 4">7523-2</strain>
    </source>
</reference>
<sequence>MRKRTFFIGMLLIIAGLALVAVPLTKEWQQANGVAQLEKALAAVQTGETIQETDGEETIGETNDSPSPWTKEQLEAVMELEIPAIDLKQYILDETTDENLALTLTQIKQEQVPGEGNFAVAGHRGYRGDRHFRQLPNVQKGDEIRLHADDGKTYIYVVKSTEIIEPTDVDVLNDGEQPEITLITCTLSGQQRVAVKGDLIDVIEA</sequence>
<evidence type="ECO:0000313" key="4">
    <source>
        <dbReference type="Proteomes" id="UP000216133"/>
    </source>
</evidence>
<organism evidence="3 4">
    <name type="scientific">Shouchella clausii</name>
    <name type="common">Alkalihalobacillus clausii</name>
    <dbReference type="NCBI Taxonomy" id="79880"/>
    <lineage>
        <taxon>Bacteria</taxon>
        <taxon>Bacillati</taxon>
        <taxon>Bacillota</taxon>
        <taxon>Bacilli</taxon>
        <taxon>Bacillales</taxon>
        <taxon>Bacillaceae</taxon>
        <taxon>Shouchella</taxon>
    </lineage>
</organism>
<dbReference type="GO" id="GO:0016787">
    <property type="term" value="F:hydrolase activity"/>
    <property type="evidence" value="ECO:0007669"/>
    <property type="project" value="UniProtKB-KW"/>
</dbReference>
<dbReference type="NCBIfam" id="TIGR01076">
    <property type="entry name" value="sortase_fam"/>
    <property type="match status" value="1"/>
</dbReference>
<comment type="caution">
    <text evidence="3">The sequence shown here is derived from an EMBL/GenBank/DDBJ whole genome shotgun (WGS) entry which is preliminary data.</text>
</comment>
<proteinExistence type="predicted"/>
<dbReference type="Pfam" id="PF04203">
    <property type="entry name" value="Sortase"/>
    <property type="match status" value="1"/>
</dbReference>
<protein>
    <submittedName>
        <fullName evidence="3">Sortase</fullName>
    </submittedName>
</protein>
<evidence type="ECO:0000313" key="3">
    <source>
        <dbReference type="EMBL" id="PAF23951.1"/>
    </source>
</evidence>
<evidence type="ECO:0000256" key="2">
    <source>
        <dbReference type="PIRSR" id="PIRSR605754-1"/>
    </source>
</evidence>
<dbReference type="InterPro" id="IPR005754">
    <property type="entry name" value="Sortase"/>
</dbReference>
<feature type="active site" description="Proton donor/acceptor" evidence="2">
    <location>
        <position position="123"/>
    </location>
</feature>
<gene>
    <name evidence="3" type="ORF">CHH61_21330</name>
</gene>
<dbReference type="EMBL" id="NPBS01000135">
    <property type="protein sequence ID" value="PAF23951.1"/>
    <property type="molecule type" value="Genomic_DNA"/>
</dbReference>
<dbReference type="Gene3D" id="2.40.260.10">
    <property type="entry name" value="Sortase"/>
    <property type="match status" value="1"/>
</dbReference>
<accession>A0A268RWW6</accession>
<dbReference type="SUPFAM" id="SSF63817">
    <property type="entry name" value="Sortase"/>
    <property type="match status" value="1"/>
</dbReference>